<comment type="caution">
    <text evidence="1">The sequence shown here is derived from an EMBL/GenBank/DDBJ whole genome shotgun (WGS) entry which is preliminary data.</text>
</comment>
<evidence type="ECO:0000313" key="1">
    <source>
        <dbReference type="EMBL" id="KKW42920.1"/>
    </source>
</evidence>
<reference evidence="1 2" key="1">
    <citation type="journal article" date="2015" name="Nature">
        <title>rRNA introns, odd ribosomes, and small enigmatic genomes across a large radiation of phyla.</title>
        <authorList>
            <person name="Brown C.T."/>
            <person name="Hug L.A."/>
            <person name="Thomas B.C."/>
            <person name="Sharon I."/>
            <person name="Castelle C.J."/>
            <person name="Singh A."/>
            <person name="Wilkins M.J."/>
            <person name="Williams K.H."/>
            <person name="Banfield J.F."/>
        </authorList>
    </citation>
    <scope>NUCLEOTIDE SEQUENCE [LARGE SCALE GENOMIC DNA]</scope>
</reference>
<dbReference type="STRING" id="1619044.UY92_C0002G0037"/>
<dbReference type="AlphaFoldDB" id="A0A0G1YI69"/>
<dbReference type="InterPro" id="IPR009241">
    <property type="entry name" value="HigB-like"/>
</dbReference>
<dbReference type="Pfam" id="PF05973">
    <property type="entry name" value="Gp49"/>
    <property type="match status" value="1"/>
</dbReference>
<accession>A0A0G1YI69</accession>
<proteinExistence type="predicted"/>
<sequence length="91" mass="10296">MVGLDDAQKDKLGLGFAVLDKHGLHLALISQLVKLVHKDRPKVYELRSGNIRVLFGIHNGVYWLLDGFRKKSRQTPPNRLKKAVGRIQSII</sequence>
<dbReference type="Proteomes" id="UP000033870">
    <property type="component" value="Unassembled WGS sequence"/>
</dbReference>
<dbReference type="EMBL" id="LCRX01000002">
    <property type="protein sequence ID" value="KKW42920.1"/>
    <property type="molecule type" value="Genomic_DNA"/>
</dbReference>
<gene>
    <name evidence="1" type="ORF">UY92_C0002G0037</name>
</gene>
<name>A0A0G1YI69_9BACT</name>
<organism evidence="1 2">
    <name type="scientific">Candidatus Magasanikbacteria bacterium GW2011_GWA2_56_11</name>
    <dbReference type="NCBI Taxonomy" id="1619044"/>
    <lineage>
        <taxon>Bacteria</taxon>
        <taxon>Candidatus Magasanikiibacteriota</taxon>
    </lineage>
</organism>
<protein>
    <submittedName>
        <fullName evidence="1">Uncharacterized protein</fullName>
    </submittedName>
</protein>
<evidence type="ECO:0000313" key="2">
    <source>
        <dbReference type="Proteomes" id="UP000033870"/>
    </source>
</evidence>